<evidence type="ECO:0000313" key="12">
    <source>
        <dbReference type="Proteomes" id="UP001230188"/>
    </source>
</evidence>
<dbReference type="InterPro" id="IPR027408">
    <property type="entry name" value="PNPase/RNase_PH_dom_sf"/>
</dbReference>
<keyword evidence="8" id="KW-0539">Nucleus</keyword>
<dbReference type="GO" id="GO:0034475">
    <property type="term" value="P:U4 snRNA 3'-end processing"/>
    <property type="evidence" value="ECO:0007669"/>
    <property type="project" value="TreeGrafter"/>
</dbReference>
<evidence type="ECO:0000256" key="1">
    <source>
        <dbReference type="ARBA" id="ARBA00004496"/>
    </source>
</evidence>
<protein>
    <recommendedName>
        <fullName evidence="9">Ribosomal RNA-processing protein 43</fullName>
    </recommendedName>
</protein>
<dbReference type="GO" id="GO:0071035">
    <property type="term" value="P:nuclear polyadenylation-dependent rRNA catabolic process"/>
    <property type="evidence" value="ECO:0007669"/>
    <property type="project" value="TreeGrafter"/>
</dbReference>
<dbReference type="Pfam" id="PF01138">
    <property type="entry name" value="RNase_PH"/>
    <property type="match status" value="1"/>
</dbReference>
<reference evidence="11" key="1">
    <citation type="submission" date="2023-01" db="EMBL/GenBank/DDBJ databases">
        <title>Metagenome sequencing of chrysophaentin producing Chrysophaeum taylorii.</title>
        <authorList>
            <person name="Davison J."/>
            <person name="Bewley C."/>
        </authorList>
    </citation>
    <scope>NUCLEOTIDE SEQUENCE</scope>
    <source>
        <strain evidence="11">NIES-1699</strain>
    </source>
</reference>
<evidence type="ECO:0000256" key="9">
    <source>
        <dbReference type="ARBA" id="ARBA00030617"/>
    </source>
</evidence>
<evidence type="ECO:0000256" key="7">
    <source>
        <dbReference type="ARBA" id="ARBA00022884"/>
    </source>
</evidence>
<organism evidence="11 12">
    <name type="scientific">Chrysophaeum taylorii</name>
    <dbReference type="NCBI Taxonomy" id="2483200"/>
    <lineage>
        <taxon>Eukaryota</taxon>
        <taxon>Sar</taxon>
        <taxon>Stramenopiles</taxon>
        <taxon>Ochrophyta</taxon>
        <taxon>Pelagophyceae</taxon>
        <taxon>Pelagomonadales</taxon>
        <taxon>Pelagomonadaceae</taxon>
        <taxon>Chrysophaeum</taxon>
    </lineage>
</organism>
<gene>
    <name evidence="11" type="ORF">CTAYLR_008555</name>
</gene>
<dbReference type="PANTHER" id="PTHR11097:SF9">
    <property type="entry name" value="EXOSOME COMPLEX COMPONENT RRP43"/>
    <property type="match status" value="1"/>
</dbReference>
<dbReference type="GO" id="GO:0000177">
    <property type="term" value="C:cytoplasmic exosome (RNase complex)"/>
    <property type="evidence" value="ECO:0007669"/>
    <property type="project" value="TreeGrafter"/>
</dbReference>
<dbReference type="EMBL" id="JAQMWT010000584">
    <property type="protein sequence ID" value="KAJ8599161.1"/>
    <property type="molecule type" value="Genomic_DNA"/>
</dbReference>
<dbReference type="GO" id="GO:0034473">
    <property type="term" value="P:U1 snRNA 3'-end processing"/>
    <property type="evidence" value="ECO:0007669"/>
    <property type="project" value="TreeGrafter"/>
</dbReference>
<keyword evidence="7" id="KW-0694">RNA-binding</keyword>
<evidence type="ECO:0000256" key="5">
    <source>
        <dbReference type="ARBA" id="ARBA00022552"/>
    </source>
</evidence>
<dbReference type="GO" id="GO:0000467">
    <property type="term" value="P:exonucleolytic trimming to generate mature 3'-end of 5.8S rRNA from tricistronic rRNA transcript (SSU-rRNA, 5.8S rRNA, LSU-rRNA)"/>
    <property type="evidence" value="ECO:0007669"/>
    <property type="project" value="TreeGrafter"/>
</dbReference>
<proteinExistence type="inferred from homology"/>
<evidence type="ECO:0000256" key="6">
    <source>
        <dbReference type="ARBA" id="ARBA00022835"/>
    </source>
</evidence>
<accession>A0AAD7XI13</accession>
<dbReference type="PANTHER" id="PTHR11097">
    <property type="entry name" value="EXOSOME COMPLEX EXONUCLEASE RIBOSOMAL RNA PROCESSING PROTEIN"/>
    <property type="match status" value="1"/>
</dbReference>
<evidence type="ECO:0000313" key="11">
    <source>
        <dbReference type="EMBL" id="KAJ8599161.1"/>
    </source>
</evidence>
<sequence length="260" mass="27583">MLNKHEGLLPVIIAPEAVVRRFVDAGLRPDGRAFDEARDARLGEDPTLRSSSAGTLTIGSALARIGATQALCTVGLGLGAPGEPFVKVGVSVGTSGRELSWARSVELLLADACERVVERLERWTLALSVTCLWDDGGLLDCCAFAMAAALADARLPETEERGDVVAVVRSRATPLLRGKRKDVVGLPLTCAVFGTTVLVDPTAAEERVSTLVTVLCREDDAIVKIKQHPGGPVATSPDLIRACVHHARRRAKELASLLPQ</sequence>
<evidence type="ECO:0000256" key="8">
    <source>
        <dbReference type="ARBA" id="ARBA00023242"/>
    </source>
</evidence>
<evidence type="ECO:0000256" key="4">
    <source>
        <dbReference type="ARBA" id="ARBA00022490"/>
    </source>
</evidence>
<dbReference type="SUPFAM" id="SSF55666">
    <property type="entry name" value="Ribonuclease PH domain 2-like"/>
    <property type="match status" value="1"/>
</dbReference>
<keyword evidence="5" id="KW-0698">rRNA processing</keyword>
<comment type="similarity">
    <text evidence="3">Belongs to the RNase PH family.</text>
</comment>
<keyword evidence="6" id="KW-0271">Exosome</keyword>
<dbReference type="InterPro" id="IPR001247">
    <property type="entry name" value="ExoRNase_PH_dom1"/>
</dbReference>
<dbReference type="AlphaFoldDB" id="A0AAD7XI13"/>
<dbReference type="InterPro" id="IPR020568">
    <property type="entry name" value="Ribosomal_Su5_D2-typ_SF"/>
</dbReference>
<dbReference type="GO" id="GO:0034476">
    <property type="term" value="P:U5 snRNA 3'-end processing"/>
    <property type="evidence" value="ECO:0007669"/>
    <property type="project" value="TreeGrafter"/>
</dbReference>
<dbReference type="InterPro" id="IPR050590">
    <property type="entry name" value="Exosome_comp_Rrp42_subfam"/>
</dbReference>
<evidence type="ECO:0000256" key="3">
    <source>
        <dbReference type="ARBA" id="ARBA00006678"/>
    </source>
</evidence>
<dbReference type="SUPFAM" id="SSF54211">
    <property type="entry name" value="Ribosomal protein S5 domain 2-like"/>
    <property type="match status" value="1"/>
</dbReference>
<dbReference type="GO" id="GO:0071028">
    <property type="term" value="P:nuclear mRNA surveillance"/>
    <property type="evidence" value="ECO:0007669"/>
    <property type="project" value="TreeGrafter"/>
</dbReference>
<dbReference type="GO" id="GO:0005730">
    <property type="term" value="C:nucleolus"/>
    <property type="evidence" value="ECO:0007669"/>
    <property type="project" value="UniProtKB-SubCell"/>
</dbReference>
<feature type="domain" description="Exoribonuclease phosphorolytic" evidence="10">
    <location>
        <begin position="59"/>
        <end position="156"/>
    </location>
</feature>
<dbReference type="GO" id="GO:0035925">
    <property type="term" value="F:mRNA 3'-UTR AU-rich region binding"/>
    <property type="evidence" value="ECO:0007669"/>
    <property type="project" value="TreeGrafter"/>
</dbReference>
<dbReference type="GO" id="GO:0071038">
    <property type="term" value="P:TRAMP-dependent tRNA surveillance pathway"/>
    <property type="evidence" value="ECO:0007669"/>
    <property type="project" value="TreeGrafter"/>
</dbReference>
<dbReference type="GO" id="GO:0000176">
    <property type="term" value="C:nuclear exosome (RNase complex)"/>
    <property type="evidence" value="ECO:0007669"/>
    <property type="project" value="TreeGrafter"/>
</dbReference>
<evidence type="ECO:0000256" key="2">
    <source>
        <dbReference type="ARBA" id="ARBA00004604"/>
    </source>
</evidence>
<evidence type="ECO:0000259" key="10">
    <source>
        <dbReference type="Pfam" id="PF01138"/>
    </source>
</evidence>
<dbReference type="Gene3D" id="3.30.230.70">
    <property type="entry name" value="GHMP Kinase, N-terminal domain"/>
    <property type="match status" value="1"/>
</dbReference>
<dbReference type="InterPro" id="IPR036345">
    <property type="entry name" value="ExoRNase_PH_dom2_sf"/>
</dbReference>
<name>A0AAD7XI13_9STRA</name>
<keyword evidence="4" id="KW-0963">Cytoplasm</keyword>
<dbReference type="GO" id="GO:0016075">
    <property type="term" value="P:rRNA catabolic process"/>
    <property type="evidence" value="ECO:0007669"/>
    <property type="project" value="TreeGrafter"/>
</dbReference>
<keyword evidence="12" id="KW-1185">Reference proteome</keyword>
<dbReference type="Proteomes" id="UP001230188">
    <property type="component" value="Unassembled WGS sequence"/>
</dbReference>
<comment type="subcellular location">
    <subcellularLocation>
        <location evidence="1">Cytoplasm</location>
    </subcellularLocation>
    <subcellularLocation>
        <location evidence="2">Nucleus</location>
        <location evidence="2">Nucleolus</location>
    </subcellularLocation>
</comment>
<comment type="caution">
    <text evidence="11">The sequence shown here is derived from an EMBL/GenBank/DDBJ whole genome shotgun (WGS) entry which is preliminary data.</text>
</comment>